<dbReference type="RefSeq" id="WP_009794028.1">
    <property type="nucleotide sequence ID" value="NZ_CP160000.1"/>
</dbReference>
<accession>A0A5D4SKI7</accession>
<feature type="transmembrane region" description="Helical" evidence="5">
    <location>
        <begin position="36"/>
        <end position="57"/>
    </location>
</feature>
<dbReference type="GeneID" id="97348637"/>
<organism evidence="7 9">
    <name type="scientific">Bacillus infantis</name>
    <dbReference type="NCBI Taxonomy" id="324767"/>
    <lineage>
        <taxon>Bacteria</taxon>
        <taxon>Bacillati</taxon>
        <taxon>Bacillota</taxon>
        <taxon>Bacilli</taxon>
        <taxon>Bacillales</taxon>
        <taxon>Bacillaceae</taxon>
        <taxon>Bacillus</taxon>
    </lineage>
</organism>
<keyword evidence="2 5" id="KW-0812">Transmembrane</keyword>
<evidence type="ECO:0000256" key="1">
    <source>
        <dbReference type="ARBA" id="ARBA00022475"/>
    </source>
</evidence>
<feature type="transmembrane region" description="Helical" evidence="5">
    <location>
        <begin position="93"/>
        <end position="113"/>
    </location>
</feature>
<reference evidence="8 9" key="1">
    <citation type="submission" date="2019-08" db="EMBL/GenBank/DDBJ databases">
        <title>Bacillus genomes from the desert of Cuatro Cienegas, Coahuila.</title>
        <authorList>
            <person name="Olmedo-Alvarez G."/>
        </authorList>
    </citation>
    <scope>NUCLEOTIDE SEQUENCE [LARGE SCALE GENOMIC DNA]</scope>
    <source>
        <strain evidence="7 9">CH37_1T</strain>
        <strain evidence="6 8">CH446_14T</strain>
    </source>
</reference>
<dbReference type="GO" id="GO:0005886">
    <property type="term" value="C:plasma membrane"/>
    <property type="evidence" value="ECO:0007669"/>
    <property type="project" value="UniProtKB-SubCell"/>
</dbReference>
<proteinExistence type="inferred from homology"/>
<dbReference type="Proteomes" id="UP000322139">
    <property type="component" value="Unassembled WGS sequence"/>
</dbReference>
<dbReference type="EMBL" id="VTER01000011">
    <property type="protein sequence ID" value="TYS45454.1"/>
    <property type="molecule type" value="Genomic_DNA"/>
</dbReference>
<dbReference type="AlphaFoldDB" id="A0A5D4SKI7"/>
<keyword evidence="4 5" id="KW-0472">Membrane</keyword>
<evidence type="ECO:0000256" key="5">
    <source>
        <dbReference type="HAMAP-Rule" id="MF_01536"/>
    </source>
</evidence>
<gene>
    <name evidence="7" type="ORF">FZD47_13725</name>
    <name evidence="6" type="ORF">FZD51_20375</name>
</gene>
<dbReference type="EMBL" id="VTES01000004">
    <property type="protein sequence ID" value="TYS62734.1"/>
    <property type="molecule type" value="Genomic_DNA"/>
</dbReference>
<evidence type="ECO:0000256" key="3">
    <source>
        <dbReference type="ARBA" id="ARBA00022989"/>
    </source>
</evidence>
<evidence type="ECO:0000313" key="7">
    <source>
        <dbReference type="EMBL" id="TYS62734.1"/>
    </source>
</evidence>
<comment type="caution">
    <text evidence="7">The sequence shown here is derived from an EMBL/GenBank/DDBJ whole genome shotgun (WGS) entry which is preliminary data.</text>
</comment>
<evidence type="ECO:0000313" key="9">
    <source>
        <dbReference type="Proteomes" id="UP000323732"/>
    </source>
</evidence>
<keyword evidence="1 5" id="KW-1003">Cell membrane</keyword>
<name>A0A5D4SKI7_9BACI</name>
<evidence type="ECO:0000256" key="2">
    <source>
        <dbReference type="ARBA" id="ARBA00022692"/>
    </source>
</evidence>
<comment type="similarity">
    <text evidence="5">Belongs to the UPF0344 family.</text>
</comment>
<protein>
    <recommendedName>
        <fullName evidence="5">UPF0344 protein FZD47_13725</fullName>
    </recommendedName>
</protein>
<dbReference type="InterPro" id="IPR010899">
    <property type="entry name" value="UPF0344"/>
</dbReference>
<feature type="transmembrane region" description="Helical" evidence="5">
    <location>
        <begin position="63"/>
        <end position="81"/>
    </location>
</feature>
<evidence type="ECO:0000313" key="8">
    <source>
        <dbReference type="Proteomes" id="UP000322139"/>
    </source>
</evidence>
<dbReference type="HAMAP" id="MF_01536">
    <property type="entry name" value="UPF0344"/>
    <property type="match status" value="1"/>
</dbReference>
<sequence length="119" mass="13307">MTHAHIFTWVVALVLFFAALGMHNSGKAKGVKVVQMILRLFYLLIIGTGIWMLTSGINIDLLYVLKALLGLWVIAMIEMIIIRTTKGKKTSILWVQFVVAAILVIYLGLRLPLGFHPFA</sequence>
<feature type="transmembrane region" description="Helical" evidence="5">
    <location>
        <begin position="6"/>
        <end position="24"/>
    </location>
</feature>
<evidence type="ECO:0000256" key="4">
    <source>
        <dbReference type="ARBA" id="ARBA00023136"/>
    </source>
</evidence>
<keyword evidence="3 5" id="KW-1133">Transmembrane helix</keyword>
<evidence type="ECO:0000313" key="6">
    <source>
        <dbReference type="EMBL" id="TYS45454.1"/>
    </source>
</evidence>
<dbReference type="Pfam" id="PF07457">
    <property type="entry name" value="DUF1516"/>
    <property type="match status" value="1"/>
</dbReference>
<comment type="subcellular location">
    <subcellularLocation>
        <location evidence="5">Cell membrane</location>
        <topology evidence="5">Multi-pass membrane protein</topology>
    </subcellularLocation>
</comment>
<dbReference type="Proteomes" id="UP000323732">
    <property type="component" value="Unassembled WGS sequence"/>
</dbReference>